<gene>
    <name evidence="14" type="ORF">AMK59_7884</name>
</gene>
<dbReference type="GO" id="GO:0060395">
    <property type="term" value="P:SMAD protein signal transduction"/>
    <property type="evidence" value="ECO:0007669"/>
    <property type="project" value="TreeGrafter"/>
</dbReference>
<dbReference type="InterPro" id="IPR013790">
    <property type="entry name" value="Dwarfin"/>
</dbReference>
<dbReference type="SMART" id="SM00523">
    <property type="entry name" value="DWA"/>
    <property type="match status" value="1"/>
</dbReference>
<dbReference type="CDD" id="cd10492">
    <property type="entry name" value="MH1_SMAD_4"/>
    <property type="match status" value="1"/>
</dbReference>
<dbReference type="GO" id="GO:0070411">
    <property type="term" value="F:I-SMAD binding"/>
    <property type="evidence" value="ECO:0007669"/>
    <property type="project" value="TreeGrafter"/>
</dbReference>
<feature type="domain" description="MH2" evidence="13">
    <location>
        <begin position="419"/>
        <end position="648"/>
    </location>
</feature>
<dbReference type="CDD" id="cd10498">
    <property type="entry name" value="MH2_SMAD_4"/>
    <property type="match status" value="1"/>
</dbReference>
<organism evidence="14 15">
    <name type="scientific">Oryctes borbonicus</name>
    <dbReference type="NCBI Taxonomy" id="1629725"/>
    <lineage>
        <taxon>Eukaryota</taxon>
        <taxon>Metazoa</taxon>
        <taxon>Ecdysozoa</taxon>
        <taxon>Arthropoda</taxon>
        <taxon>Hexapoda</taxon>
        <taxon>Insecta</taxon>
        <taxon>Pterygota</taxon>
        <taxon>Neoptera</taxon>
        <taxon>Endopterygota</taxon>
        <taxon>Coleoptera</taxon>
        <taxon>Polyphaga</taxon>
        <taxon>Scarabaeiformia</taxon>
        <taxon>Scarabaeidae</taxon>
        <taxon>Dynastinae</taxon>
        <taxon>Oryctes</taxon>
    </lineage>
</organism>
<dbReference type="GO" id="GO:0040024">
    <property type="term" value="P:dauer larval development"/>
    <property type="evidence" value="ECO:0007669"/>
    <property type="project" value="UniProtKB-ARBA"/>
</dbReference>
<dbReference type="Pfam" id="PF03165">
    <property type="entry name" value="MH1"/>
    <property type="match status" value="1"/>
</dbReference>
<evidence type="ECO:0000259" key="12">
    <source>
        <dbReference type="PROSITE" id="PS51075"/>
    </source>
</evidence>
<dbReference type="FunFam" id="2.60.200.10:FF:000002">
    <property type="entry name" value="Mothers against decapentaplegic homolog"/>
    <property type="match status" value="1"/>
</dbReference>
<dbReference type="InterPro" id="IPR001132">
    <property type="entry name" value="SMAD_dom_Dwarfin-type"/>
</dbReference>
<dbReference type="InterPro" id="IPR008984">
    <property type="entry name" value="SMAD_FHA_dom_sf"/>
</dbReference>
<comment type="similarity">
    <text evidence="1 9">Belongs to the dwarfin/SMAD family.</text>
</comment>
<dbReference type="GO" id="GO:0000981">
    <property type="term" value="F:DNA-binding transcription factor activity, RNA polymerase II-specific"/>
    <property type="evidence" value="ECO:0007669"/>
    <property type="project" value="TreeGrafter"/>
</dbReference>
<dbReference type="PROSITE" id="PS51075">
    <property type="entry name" value="MH1"/>
    <property type="match status" value="1"/>
</dbReference>
<dbReference type="OrthoDB" id="5875866at2759"/>
<dbReference type="GO" id="GO:0050793">
    <property type="term" value="P:regulation of developmental process"/>
    <property type="evidence" value="ECO:0007669"/>
    <property type="project" value="UniProtKB-ARBA"/>
</dbReference>
<proteinExistence type="inferred from homology"/>
<evidence type="ECO:0000256" key="4">
    <source>
        <dbReference type="ARBA" id="ARBA00022833"/>
    </source>
</evidence>
<dbReference type="InterPro" id="IPR013019">
    <property type="entry name" value="MAD_homology_MH1"/>
</dbReference>
<feature type="coiled-coil region" evidence="10">
    <location>
        <begin position="54"/>
        <end position="81"/>
    </location>
</feature>
<dbReference type="InterPro" id="IPR003619">
    <property type="entry name" value="MAD_homology1_Dwarfin-type"/>
</dbReference>
<dbReference type="Gene3D" id="3.90.520.10">
    <property type="entry name" value="SMAD MH1 domain"/>
    <property type="match status" value="1"/>
</dbReference>
<evidence type="ECO:0000256" key="2">
    <source>
        <dbReference type="ARBA" id="ARBA00022490"/>
    </source>
</evidence>
<dbReference type="SUPFAM" id="SSF56366">
    <property type="entry name" value="SMAD MH1 domain"/>
    <property type="match status" value="1"/>
</dbReference>
<dbReference type="AlphaFoldDB" id="A0A0T6AX30"/>
<protein>
    <recommendedName>
        <fullName evidence="9">Mothers against decapentaplegic homolog</fullName>
        <shortName evidence="9">MAD homolog</shortName>
        <shortName evidence="9">Mothers against DPP homolog</shortName>
    </recommendedName>
    <alternativeName>
        <fullName evidence="9">SMAD family member</fullName>
    </alternativeName>
</protein>
<dbReference type="PROSITE" id="PS51076">
    <property type="entry name" value="MH2"/>
    <property type="match status" value="1"/>
</dbReference>
<dbReference type="Pfam" id="PF03166">
    <property type="entry name" value="MH2"/>
    <property type="match status" value="1"/>
</dbReference>
<dbReference type="EMBL" id="LJIG01022628">
    <property type="protein sequence ID" value="KRT79556.1"/>
    <property type="molecule type" value="Genomic_DNA"/>
</dbReference>
<feature type="region of interest" description="Disordered" evidence="11">
    <location>
        <begin position="265"/>
        <end position="313"/>
    </location>
</feature>
<dbReference type="GO" id="GO:0051239">
    <property type="term" value="P:regulation of multicellular organismal process"/>
    <property type="evidence" value="ECO:0007669"/>
    <property type="project" value="UniProtKB-ARBA"/>
</dbReference>
<dbReference type="FunFam" id="3.90.520.10:FF:000002">
    <property type="entry name" value="Mothers against decapentaplegic homolog"/>
    <property type="match status" value="1"/>
</dbReference>
<keyword evidence="8 9" id="KW-0539">Nucleus</keyword>
<sequence>MVEVSRVAHFYSTLYEVQEMAGLAAAPTSADACLSIVHSLMCHRQGGENEGFAKRAIESLVKKLKEKRDELDSLITAITTNGAHPSKCVTIQRTLDGRLQVAGRKGFPHVIYARIWRWPDLHKNELKHVKYCQFAFDLKCDSVCVNPYHYERVVSPGIDLSGLTLQTGPSRLVKDEYSAGGPVPSGSMEVDNELGVPVSQTIQHHPPQANFSLPGLQPAGDPGIYNNNRIMGPPTVPKLEAGPEACPRTTWVPSRMHLPLRHPNPTQVNTGALPHQQPPGTTSTPLHVSNASHNSQGQFYSPTTPTGVADLNSSDTMAQTIGGNSSPVSPHLQQNGFTNATVPVVTTNNTGQVAGAQPTAAMGQTFTGADGTWTRSNTLTYTQSMQPPDNRNHHATYWSHNNDVNIAGPLSTQPAPEYWCSVAYFELDTQVGETFKVPSTCPNVKIDGYVDPSGGNRFCLGALSNVHRTEQSERARLHIGKGVQLDLLGEGDVWLRCLSDHSVFVQSYYLDREAGRAPGDAVHKIYPSAYIKVFDLRQCHHQITTQAATAQAAAAAQAAAVAGHIPGPHSVGGIAPAISLSAATGIGVDDLRRLCILRLSFVKGWGPDYRRKSIKETPCWIEVHLHRALQLLDEVLHTMPIDGARAIE</sequence>
<dbReference type="SUPFAM" id="SSF49879">
    <property type="entry name" value="SMAD/FHA domain"/>
    <property type="match status" value="1"/>
</dbReference>
<keyword evidence="2 9" id="KW-0963">Cytoplasm</keyword>
<evidence type="ECO:0000313" key="15">
    <source>
        <dbReference type="Proteomes" id="UP000051574"/>
    </source>
</evidence>
<evidence type="ECO:0000256" key="1">
    <source>
        <dbReference type="ARBA" id="ARBA00005545"/>
    </source>
</evidence>
<dbReference type="GO" id="GO:0030509">
    <property type="term" value="P:BMP signaling pathway"/>
    <property type="evidence" value="ECO:0007669"/>
    <property type="project" value="TreeGrafter"/>
</dbReference>
<accession>A0A0T6AX30</accession>
<evidence type="ECO:0000313" key="14">
    <source>
        <dbReference type="EMBL" id="KRT79556.1"/>
    </source>
</evidence>
<reference evidence="14 15" key="1">
    <citation type="submission" date="2015-09" db="EMBL/GenBank/DDBJ databases">
        <title>Draft genome of the scarab beetle Oryctes borbonicus.</title>
        <authorList>
            <person name="Meyer J.M."/>
            <person name="Markov G.V."/>
            <person name="Baskaran P."/>
            <person name="Herrmann M."/>
            <person name="Sommer R.J."/>
            <person name="Roedelsperger C."/>
        </authorList>
    </citation>
    <scope>NUCLEOTIDE SEQUENCE [LARGE SCALE GENOMIC DNA]</scope>
    <source>
        <strain evidence="14">OB123</strain>
        <tissue evidence="14">Whole animal</tissue>
    </source>
</reference>
<evidence type="ECO:0000256" key="8">
    <source>
        <dbReference type="ARBA" id="ARBA00023242"/>
    </source>
</evidence>
<comment type="caution">
    <text evidence="14">The sequence shown here is derived from an EMBL/GenBank/DDBJ whole genome shotgun (WGS) entry which is preliminary data.</text>
</comment>
<dbReference type="GO" id="GO:0030154">
    <property type="term" value="P:cell differentiation"/>
    <property type="evidence" value="ECO:0007669"/>
    <property type="project" value="TreeGrafter"/>
</dbReference>
<dbReference type="GO" id="GO:0005737">
    <property type="term" value="C:cytoplasm"/>
    <property type="evidence" value="ECO:0007669"/>
    <property type="project" value="UniProtKB-SubCell"/>
</dbReference>
<feature type="compositionally biased region" description="Polar residues" evidence="11">
    <location>
        <begin position="278"/>
        <end position="313"/>
    </location>
</feature>
<evidence type="ECO:0000256" key="10">
    <source>
        <dbReference type="SAM" id="Coils"/>
    </source>
</evidence>
<dbReference type="GO" id="GO:0000978">
    <property type="term" value="F:RNA polymerase II cis-regulatory region sequence-specific DNA binding"/>
    <property type="evidence" value="ECO:0007669"/>
    <property type="project" value="TreeGrafter"/>
</dbReference>
<keyword evidence="4" id="KW-0862">Zinc</keyword>
<dbReference type="Proteomes" id="UP000051574">
    <property type="component" value="Unassembled WGS sequence"/>
</dbReference>
<evidence type="ECO:0000256" key="5">
    <source>
        <dbReference type="ARBA" id="ARBA00023015"/>
    </source>
</evidence>
<evidence type="ECO:0000256" key="9">
    <source>
        <dbReference type="RuleBase" id="RU361195"/>
    </source>
</evidence>
<keyword evidence="5 9" id="KW-0805">Transcription regulation</keyword>
<keyword evidence="15" id="KW-1185">Reference proteome</keyword>
<dbReference type="PANTHER" id="PTHR13703:SF45">
    <property type="entry name" value="MOTHERS AGAINST DECAPENTAPLEGIC HOMOLOG"/>
    <property type="match status" value="1"/>
</dbReference>
<dbReference type="GO" id="GO:0009653">
    <property type="term" value="P:anatomical structure morphogenesis"/>
    <property type="evidence" value="ECO:0007669"/>
    <property type="project" value="TreeGrafter"/>
</dbReference>
<feature type="domain" description="MH1" evidence="12">
    <location>
        <begin position="35"/>
        <end position="159"/>
    </location>
</feature>
<evidence type="ECO:0000259" key="13">
    <source>
        <dbReference type="PROSITE" id="PS51076"/>
    </source>
</evidence>
<keyword evidence="10" id="KW-0175">Coiled coil</keyword>
<keyword evidence="6" id="KW-0238">DNA-binding</keyword>
<dbReference type="Gene3D" id="2.60.200.10">
    <property type="match status" value="1"/>
</dbReference>
<evidence type="ECO:0000256" key="3">
    <source>
        <dbReference type="ARBA" id="ARBA00022723"/>
    </source>
</evidence>
<evidence type="ECO:0000256" key="7">
    <source>
        <dbReference type="ARBA" id="ARBA00023163"/>
    </source>
</evidence>
<dbReference type="InterPro" id="IPR017855">
    <property type="entry name" value="SMAD-like_dom_sf"/>
</dbReference>
<dbReference type="InterPro" id="IPR036578">
    <property type="entry name" value="SMAD_MH1_sf"/>
</dbReference>
<dbReference type="SMART" id="SM00524">
    <property type="entry name" value="DWB"/>
    <property type="match status" value="1"/>
</dbReference>
<evidence type="ECO:0000256" key="11">
    <source>
        <dbReference type="SAM" id="MobiDB-lite"/>
    </source>
</evidence>
<comment type="subcellular location">
    <subcellularLocation>
        <location evidence="9">Cytoplasm</location>
    </subcellularLocation>
    <subcellularLocation>
        <location evidence="9">Nucleus</location>
    </subcellularLocation>
</comment>
<evidence type="ECO:0000256" key="6">
    <source>
        <dbReference type="ARBA" id="ARBA00023125"/>
    </source>
</evidence>
<keyword evidence="3" id="KW-0479">Metal-binding</keyword>
<dbReference type="PANTHER" id="PTHR13703">
    <property type="entry name" value="SMAD"/>
    <property type="match status" value="1"/>
</dbReference>
<dbReference type="GO" id="GO:0071144">
    <property type="term" value="C:heteromeric SMAD protein complex"/>
    <property type="evidence" value="ECO:0007669"/>
    <property type="project" value="TreeGrafter"/>
</dbReference>
<keyword evidence="7 9" id="KW-0804">Transcription</keyword>
<dbReference type="GO" id="GO:0046872">
    <property type="term" value="F:metal ion binding"/>
    <property type="evidence" value="ECO:0007669"/>
    <property type="project" value="UniProtKB-KW"/>
</dbReference>
<name>A0A0T6AX30_9SCAR</name>